<dbReference type="RefSeq" id="WP_344112317.1">
    <property type="nucleotide sequence ID" value="NZ_BAAANE010000005.1"/>
</dbReference>
<feature type="region of interest" description="Disordered" evidence="1">
    <location>
        <begin position="1"/>
        <end position="44"/>
    </location>
</feature>
<dbReference type="InterPro" id="IPR018961">
    <property type="entry name" value="DnaJ_homolog_subfam-C_membr-28"/>
</dbReference>
<evidence type="ECO:0000313" key="3">
    <source>
        <dbReference type="EMBL" id="GAA1640295.1"/>
    </source>
</evidence>
<feature type="compositionally biased region" description="Low complexity" evidence="1">
    <location>
        <begin position="138"/>
        <end position="147"/>
    </location>
</feature>
<name>A0ABN2FC80_9ACTN</name>
<proteinExistence type="predicted"/>
<sequence length="159" mass="18315">MTKRKPPGMDVGDWVEQQIQEAQRRGDLEDLAGEGKPIPKLADPHDPDWWVKDFLRREQIEADALLPPTVLLRKEKARIAETVAKMRTEDEVRDYLEDLNKRILVQVRDATGPVIPVGKMDEEAVIEQWRQEHPAPAPSAEPEQQGPKPKRSLWQRLFS</sequence>
<feature type="domain" description="DnaJ homologue subfamily C member 28 conserved" evidence="2">
    <location>
        <begin position="14"/>
        <end position="83"/>
    </location>
</feature>
<dbReference type="Proteomes" id="UP001501319">
    <property type="component" value="Unassembled WGS sequence"/>
</dbReference>
<dbReference type="EMBL" id="BAAANE010000005">
    <property type="protein sequence ID" value="GAA1640295.1"/>
    <property type="molecule type" value="Genomic_DNA"/>
</dbReference>
<comment type="caution">
    <text evidence="3">The sequence shown here is derived from an EMBL/GenBank/DDBJ whole genome shotgun (WGS) entry which is preliminary data.</text>
</comment>
<keyword evidence="4" id="KW-1185">Reference proteome</keyword>
<evidence type="ECO:0000313" key="4">
    <source>
        <dbReference type="Proteomes" id="UP001501319"/>
    </source>
</evidence>
<gene>
    <name evidence="3" type="ORF">GCM10009744_32610</name>
</gene>
<reference evidence="3 4" key="1">
    <citation type="journal article" date="2019" name="Int. J. Syst. Evol. Microbiol.">
        <title>The Global Catalogue of Microorganisms (GCM) 10K type strain sequencing project: providing services to taxonomists for standard genome sequencing and annotation.</title>
        <authorList>
            <consortium name="The Broad Institute Genomics Platform"/>
            <consortium name="The Broad Institute Genome Sequencing Center for Infectious Disease"/>
            <person name="Wu L."/>
            <person name="Ma J."/>
        </authorList>
    </citation>
    <scope>NUCLEOTIDE SEQUENCE [LARGE SCALE GENOMIC DNA]</scope>
    <source>
        <strain evidence="3 4">JCM 14306</strain>
    </source>
</reference>
<dbReference type="Pfam" id="PF09350">
    <property type="entry name" value="DJC28_CD"/>
    <property type="match status" value="1"/>
</dbReference>
<protein>
    <submittedName>
        <fullName evidence="3">DUF1992 domain-containing protein</fullName>
    </submittedName>
</protein>
<organism evidence="3 4">
    <name type="scientific">Kribbella alba</name>
    <dbReference type="NCBI Taxonomy" id="190197"/>
    <lineage>
        <taxon>Bacteria</taxon>
        <taxon>Bacillati</taxon>
        <taxon>Actinomycetota</taxon>
        <taxon>Actinomycetes</taxon>
        <taxon>Propionibacteriales</taxon>
        <taxon>Kribbellaceae</taxon>
        <taxon>Kribbella</taxon>
    </lineage>
</organism>
<feature type="region of interest" description="Disordered" evidence="1">
    <location>
        <begin position="130"/>
        <end position="159"/>
    </location>
</feature>
<evidence type="ECO:0000256" key="1">
    <source>
        <dbReference type="SAM" id="MobiDB-lite"/>
    </source>
</evidence>
<accession>A0ABN2FC80</accession>
<evidence type="ECO:0000259" key="2">
    <source>
        <dbReference type="Pfam" id="PF09350"/>
    </source>
</evidence>